<dbReference type="GO" id="GO:0016020">
    <property type="term" value="C:membrane"/>
    <property type="evidence" value="ECO:0007669"/>
    <property type="project" value="InterPro"/>
</dbReference>
<comment type="subcellular location">
    <subcellularLocation>
        <location evidence="1">Endomembrane system</location>
        <topology evidence="1">Multi-pass membrane protein</topology>
    </subcellularLocation>
</comment>
<feature type="transmembrane region" description="Helical" evidence="5">
    <location>
        <begin position="488"/>
        <end position="509"/>
    </location>
</feature>
<dbReference type="InterPro" id="IPR008915">
    <property type="entry name" value="Peptidase_M50"/>
</dbReference>
<dbReference type="Pfam" id="PF02163">
    <property type="entry name" value="Peptidase_M50"/>
    <property type="match status" value="1"/>
</dbReference>
<reference evidence="7" key="1">
    <citation type="journal article" date="2014" name="Genome Biol. Evol.">
        <title>Pangenome evidence for extensive interdomain horizontal transfer affecting lineage core and shell genes in uncultured planktonic thaumarchaeota and euryarchaeota.</title>
        <authorList>
            <person name="Deschamps P."/>
            <person name="Zivanovic Y."/>
            <person name="Moreira D."/>
            <person name="Rodriguez-Valera F."/>
            <person name="Lopez-Garcia P."/>
        </authorList>
    </citation>
    <scope>NUCLEOTIDE SEQUENCE</scope>
</reference>
<protein>
    <submittedName>
        <fullName evidence="7">Putative peptidase M50 family</fullName>
    </submittedName>
</protein>
<feature type="domain" description="PDZ" evidence="6">
    <location>
        <begin position="216"/>
        <end position="294"/>
    </location>
</feature>
<dbReference type="GO" id="GO:0031293">
    <property type="term" value="P:membrane protein intracellular domain proteolysis"/>
    <property type="evidence" value="ECO:0007669"/>
    <property type="project" value="TreeGrafter"/>
</dbReference>
<evidence type="ECO:0000313" key="7">
    <source>
        <dbReference type="EMBL" id="AIE98507.1"/>
    </source>
</evidence>
<keyword evidence="4 5" id="KW-0472">Membrane</keyword>
<dbReference type="GO" id="GO:0012505">
    <property type="term" value="C:endomembrane system"/>
    <property type="evidence" value="ECO:0007669"/>
    <property type="project" value="UniProtKB-SubCell"/>
</dbReference>
<evidence type="ECO:0000256" key="1">
    <source>
        <dbReference type="ARBA" id="ARBA00004127"/>
    </source>
</evidence>
<dbReference type="Gene3D" id="2.30.42.10">
    <property type="match status" value="1"/>
</dbReference>
<feature type="transmembrane region" description="Helical" evidence="5">
    <location>
        <begin position="136"/>
        <end position="157"/>
    </location>
</feature>
<feature type="transmembrane region" description="Helical" evidence="5">
    <location>
        <begin position="14"/>
        <end position="40"/>
    </location>
</feature>
<evidence type="ECO:0000256" key="3">
    <source>
        <dbReference type="ARBA" id="ARBA00022989"/>
    </source>
</evidence>
<dbReference type="PANTHER" id="PTHR13325:SF3">
    <property type="entry name" value="MEMBRANE-BOUND TRANSCRIPTION FACTOR SITE-2 PROTEASE"/>
    <property type="match status" value="1"/>
</dbReference>
<dbReference type="SUPFAM" id="SSF50156">
    <property type="entry name" value="PDZ domain-like"/>
    <property type="match status" value="1"/>
</dbReference>
<dbReference type="PANTHER" id="PTHR13325">
    <property type="entry name" value="PROTEASE M50 MEMBRANE-BOUND TRANSCRIPTION FACTOR SITE 2 PROTEASE"/>
    <property type="match status" value="1"/>
</dbReference>
<dbReference type="GO" id="GO:0005737">
    <property type="term" value="C:cytoplasm"/>
    <property type="evidence" value="ECO:0007669"/>
    <property type="project" value="TreeGrafter"/>
</dbReference>
<feature type="transmembrane region" description="Helical" evidence="5">
    <location>
        <begin position="206"/>
        <end position="227"/>
    </location>
</feature>
<accession>A0A075G9Z1</accession>
<keyword evidence="2 5" id="KW-0812">Transmembrane</keyword>
<dbReference type="InterPro" id="IPR001193">
    <property type="entry name" value="MBTPS2"/>
</dbReference>
<dbReference type="SMART" id="SM00228">
    <property type="entry name" value="PDZ"/>
    <property type="match status" value="1"/>
</dbReference>
<evidence type="ECO:0000256" key="5">
    <source>
        <dbReference type="SAM" id="Phobius"/>
    </source>
</evidence>
<proteinExistence type="predicted"/>
<feature type="transmembrane region" description="Helical" evidence="5">
    <location>
        <begin position="90"/>
        <end position="116"/>
    </location>
</feature>
<dbReference type="PRINTS" id="PR01000">
    <property type="entry name" value="SREBPS2PTASE"/>
</dbReference>
<evidence type="ECO:0000256" key="4">
    <source>
        <dbReference type="ARBA" id="ARBA00023136"/>
    </source>
</evidence>
<dbReference type="GO" id="GO:0004222">
    <property type="term" value="F:metalloendopeptidase activity"/>
    <property type="evidence" value="ECO:0007669"/>
    <property type="project" value="InterPro"/>
</dbReference>
<name>A0A075G9Z1_9EURY</name>
<dbReference type="InterPro" id="IPR036034">
    <property type="entry name" value="PDZ_sf"/>
</dbReference>
<dbReference type="InterPro" id="IPR001478">
    <property type="entry name" value="PDZ"/>
</dbReference>
<dbReference type="AlphaFoldDB" id="A0A075G9Z1"/>
<keyword evidence="3 5" id="KW-1133">Transmembrane helix</keyword>
<organism evidence="7">
    <name type="scientific">uncultured marine group II/III euryarchaeote KM3_05_H10</name>
    <dbReference type="NCBI Taxonomy" id="1457839"/>
    <lineage>
        <taxon>Archaea</taxon>
        <taxon>Methanobacteriati</taxon>
        <taxon>Methanobacteriota</taxon>
        <taxon>environmental samples</taxon>
    </lineage>
</organism>
<dbReference type="EMBL" id="KF900537">
    <property type="protein sequence ID" value="AIE98507.1"/>
    <property type="molecule type" value="Genomic_DNA"/>
</dbReference>
<evidence type="ECO:0000259" key="6">
    <source>
        <dbReference type="SMART" id="SM00228"/>
    </source>
</evidence>
<evidence type="ECO:0000256" key="2">
    <source>
        <dbReference type="ARBA" id="ARBA00022692"/>
    </source>
</evidence>
<sequence length="512" mass="56414">MTEQGLDRQRLTELLFVMVATYLAVMIHPLLAGVVIWYIILKGLERAGVLDRWNATRVMGIVLMVRTKRGQRVLEAVSRPRLFWRVFGELGLWTCRAISLLVMLLVVLAMLGTLFIPQEIEPPPARELIGLPGMHPAIPLGWGLAGLIIALVIHEYGHGVLARAHGMRVRSFGLLILGLIPIGAFAEPEGEELMRAPRKERQRVFAAGPAVNIYASFLGFLLLAAVASQFIAADPGIHATGIIEDEPAHAAGLEAWEIITHMNGTPVRDYAEFGEVIDEYSAGDQVNLTVLSVPDANGEREQRTVSVVLSNKHTYYVDSCVETEGCDVEAVEAWLEAQGVVSGDPFLGVSGVSSSTVGTERLAGPLSDSWPEGKLAAAIGFGVQPMTLLFMPIQTSGEVMYVEELDMLSVPDDGLAGMLGMSGMVILLHMLFWFIWWNIVLGAFNLIPLVPFDGGHMMRDWMHDQLSRLSAMSRDWHPMRVERLAHKMSAWSSFTVLAMLLIMIFLPYLRVL</sequence>